<evidence type="ECO:0000256" key="1">
    <source>
        <dbReference type="SAM" id="Phobius"/>
    </source>
</evidence>
<sequence length="69" mass="7684">MQNIKSNMSLINKSIYFVIAGLAVICTAIFFSTRITGLCLNNETTASIYNDFNIQYNEHNYTTDLPAAA</sequence>
<comment type="caution">
    <text evidence="2">The sequence shown here is derived from an EMBL/GenBank/DDBJ whole genome shotgun (WGS) entry which is preliminary data.</text>
</comment>
<reference evidence="2 3" key="1">
    <citation type="submission" date="2024-03" db="EMBL/GenBank/DDBJ databases">
        <title>Human intestinal bacterial collection.</title>
        <authorList>
            <person name="Pauvert C."/>
            <person name="Hitch T.C.A."/>
            <person name="Clavel T."/>
        </authorList>
    </citation>
    <scope>NUCLEOTIDE SEQUENCE [LARGE SCALE GENOMIC DNA]</scope>
    <source>
        <strain evidence="2 3">CLA-AA-H255</strain>
    </source>
</reference>
<organism evidence="2 3">
    <name type="scientific">[Lactobacillus] rogosae</name>
    <dbReference type="NCBI Taxonomy" id="706562"/>
    <lineage>
        <taxon>Bacteria</taxon>
        <taxon>Bacillati</taxon>
        <taxon>Bacillota</taxon>
        <taxon>Clostridia</taxon>
        <taxon>Lachnospirales</taxon>
        <taxon>Lachnospiraceae</taxon>
        <taxon>Lachnospira</taxon>
    </lineage>
</organism>
<protein>
    <submittedName>
        <fullName evidence="2">Uncharacterized protein</fullName>
    </submittedName>
</protein>
<keyword evidence="1" id="KW-1133">Transmembrane helix</keyword>
<accession>A0ABV1BWR5</accession>
<keyword evidence="3" id="KW-1185">Reference proteome</keyword>
<gene>
    <name evidence="2" type="ORF">WMO14_05380</name>
</gene>
<keyword evidence="1" id="KW-0472">Membrane</keyword>
<evidence type="ECO:0000313" key="3">
    <source>
        <dbReference type="Proteomes" id="UP001442364"/>
    </source>
</evidence>
<dbReference type="EMBL" id="JBBMER010000003">
    <property type="protein sequence ID" value="MEQ2379309.1"/>
    <property type="molecule type" value="Genomic_DNA"/>
</dbReference>
<name>A0ABV1BWR5_9FIRM</name>
<dbReference type="RefSeq" id="WP_349153413.1">
    <property type="nucleotide sequence ID" value="NZ_JBBMER010000003.1"/>
</dbReference>
<proteinExistence type="predicted"/>
<dbReference type="Proteomes" id="UP001442364">
    <property type="component" value="Unassembled WGS sequence"/>
</dbReference>
<feature type="transmembrane region" description="Helical" evidence="1">
    <location>
        <begin position="15"/>
        <end position="33"/>
    </location>
</feature>
<keyword evidence="1" id="KW-0812">Transmembrane</keyword>
<evidence type="ECO:0000313" key="2">
    <source>
        <dbReference type="EMBL" id="MEQ2379309.1"/>
    </source>
</evidence>